<dbReference type="RefSeq" id="WP_208429899.1">
    <property type="nucleotide sequence ID" value="NZ_JAEPRJ010000001.1"/>
</dbReference>
<evidence type="ECO:0000313" key="3">
    <source>
        <dbReference type="Proteomes" id="UP000604730"/>
    </source>
</evidence>
<comment type="caution">
    <text evidence="2">The sequence shown here is derived from an EMBL/GenBank/DDBJ whole genome shotgun (WGS) entry which is preliminary data.</text>
</comment>
<feature type="domain" description="WYL" evidence="1">
    <location>
        <begin position="151"/>
        <end position="230"/>
    </location>
</feature>
<name>A0ABS1J348_9FIRM</name>
<dbReference type="Gene3D" id="1.10.10.10">
    <property type="entry name" value="Winged helix-like DNA-binding domain superfamily/Winged helix DNA-binding domain"/>
    <property type="match status" value="1"/>
</dbReference>
<dbReference type="EMBL" id="JAEPRJ010000001">
    <property type="protein sequence ID" value="MBK5898485.1"/>
    <property type="molecule type" value="Genomic_DNA"/>
</dbReference>
<evidence type="ECO:0000259" key="1">
    <source>
        <dbReference type="Pfam" id="PF13280"/>
    </source>
</evidence>
<dbReference type="PROSITE" id="PS52050">
    <property type="entry name" value="WYL"/>
    <property type="match status" value="1"/>
</dbReference>
<dbReference type="InterPro" id="IPR036388">
    <property type="entry name" value="WH-like_DNA-bd_sf"/>
</dbReference>
<dbReference type="InterPro" id="IPR051534">
    <property type="entry name" value="CBASS_pafABC_assoc_protein"/>
</dbReference>
<dbReference type="PANTHER" id="PTHR34580:SF1">
    <property type="entry name" value="PROTEIN PAFC"/>
    <property type="match status" value="1"/>
</dbReference>
<sequence>MDYSIDKTKQEQRILEIYQDLLDNKEVDIDVKSEKFGVDKKTIKRDLTAVEEFLDTRHQLEIQKSKPNMYKLSRENAGRLTQTEVLAVCNILLNSRAFSKKEMKRLLDKIIEHNLDKEESKYVTALTGNEMHHYAELSTSKQIAPEDFLENMKNIAEAVVSQKKIEIEYKRNEDINSIKRKLCPLAIMFSEMYFYMAAKIEDKEIEEKLRRNYCSSPAIYRLDRISSVKILDEHFNISDKDRFEAGHFKNKSKFMYGGNIRHITFDYTGINKGMILDQIPNATEMYTKGNTTRFRAAIIGDGPEMWLRLLKDAVKIIPPASKEA</sequence>
<dbReference type="InterPro" id="IPR026881">
    <property type="entry name" value="WYL_dom"/>
</dbReference>
<dbReference type="PANTHER" id="PTHR34580">
    <property type="match status" value="1"/>
</dbReference>
<organism evidence="2 3">
    <name type="scientific">Catonella massiliensis</name>
    <dbReference type="NCBI Taxonomy" id="2799636"/>
    <lineage>
        <taxon>Bacteria</taxon>
        <taxon>Bacillati</taxon>
        <taxon>Bacillota</taxon>
        <taxon>Clostridia</taxon>
        <taxon>Lachnospirales</taxon>
        <taxon>Lachnospiraceae</taxon>
        <taxon>Catonella</taxon>
    </lineage>
</organism>
<evidence type="ECO:0000313" key="2">
    <source>
        <dbReference type="EMBL" id="MBK5898485.1"/>
    </source>
</evidence>
<dbReference type="Proteomes" id="UP000604730">
    <property type="component" value="Unassembled WGS sequence"/>
</dbReference>
<keyword evidence="3" id="KW-1185">Reference proteome</keyword>
<accession>A0ABS1J348</accession>
<proteinExistence type="predicted"/>
<protein>
    <submittedName>
        <fullName evidence="2">WYL domain-containing protein</fullName>
    </submittedName>
</protein>
<dbReference type="Pfam" id="PF13280">
    <property type="entry name" value="WYL"/>
    <property type="match status" value="1"/>
</dbReference>
<gene>
    <name evidence="2" type="ORF">JJN12_11940</name>
</gene>
<reference evidence="2 3" key="1">
    <citation type="submission" date="2021-01" db="EMBL/GenBank/DDBJ databases">
        <title>Isolation and description of Catonella massiliensis sp. nov., a novel Catonella species, isolated from a stable periodontitis subject.</title>
        <authorList>
            <person name="Antezack A."/>
            <person name="Boxberger M."/>
            <person name="La Scola B."/>
            <person name="Monnet-Corti V."/>
        </authorList>
    </citation>
    <scope>NUCLEOTIDE SEQUENCE [LARGE SCALE GENOMIC DNA]</scope>
    <source>
        <strain evidence="2 3">Marseille-Q4567</strain>
    </source>
</reference>